<sequence length="345" mass="37328">MKTYRSLMLKLVAACTLAVMTGADGELLAQEGSLQKTPFTSTTTFSVITPPDPNFIPMAVLSARAEEWMPGVDVDMVMAPSGDPSAMRAMLYSRSADFALFSVLGGSRFYSSGMSNLSLVGVHVWKGVYLAAQESVTSVEKLNGERLIAVPAIMTPSHMVANHALRSKGIRADFVSGGGGPVLMAQLSRPESAPAGFVAPEPMVSIILQRQQKENWPIRYRVIMDSQDAASPETGETPLGGLWVVDPERIGSKKDAARKFVEGFGKAVDYVGDPRNVDEVARIVSVAMKEIYGQNAPASVYRSMLQSGRLKLDFRKADAVESVITSELKRIYDVSIDANLFRSVL</sequence>
<organism evidence="2">
    <name type="scientific">Prosthecochloris aestuarii</name>
    <dbReference type="NCBI Taxonomy" id="1102"/>
    <lineage>
        <taxon>Bacteria</taxon>
        <taxon>Pseudomonadati</taxon>
        <taxon>Chlorobiota</taxon>
        <taxon>Chlorobiia</taxon>
        <taxon>Chlorobiales</taxon>
        <taxon>Chlorobiaceae</taxon>
        <taxon>Prosthecochloris</taxon>
    </lineage>
</organism>
<dbReference type="EMBL" id="DSBW01000099">
    <property type="protein sequence ID" value="HED30909.1"/>
    <property type="molecule type" value="Genomic_DNA"/>
</dbReference>
<dbReference type="PANTHER" id="PTHR30024">
    <property type="entry name" value="ALIPHATIC SULFONATES-BINDING PROTEIN-RELATED"/>
    <property type="match status" value="1"/>
</dbReference>
<evidence type="ECO:0008006" key="3">
    <source>
        <dbReference type="Google" id="ProtNLM"/>
    </source>
</evidence>
<dbReference type="AlphaFoldDB" id="A0A831WV71"/>
<gene>
    <name evidence="2" type="ORF">ENN50_04335</name>
</gene>
<dbReference type="Gene3D" id="3.40.190.10">
    <property type="entry name" value="Periplasmic binding protein-like II"/>
    <property type="match status" value="2"/>
</dbReference>
<name>A0A831WV71_PROAE</name>
<evidence type="ECO:0000313" key="2">
    <source>
        <dbReference type="EMBL" id="HED30909.1"/>
    </source>
</evidence>
<proteinExistence type="predicted"/>
<reference evidence="2" key="1">
    <citation type="journal article" date="2020" name="mSystems">
        <title>Genome- and Community-Level Interaction Insights into Carbon Utilization and Element Cycling Functions of Hydrothermarchaeota in Hydrothermal Sediment.</title>
        <authorList>
            <person name="Zhou Z."/>
            <person name="Liu Y."/>
            <person name="Xu W."/>
            <person name="Pan J."/>
            <person name="Luo Z.H."/>
            <person name="Li M."/>
        </authorList>
    </citation>
    <scope>NUCLEOTIDE SEQUENCE [LARGE SCALE GENOMIC DNA]</scope>
    <source>
        <strain evidence="2">SpSt-1181</strain>
    </source>
</reference>
<evidence type="ECO:0000256" key="1">
    <source>
        <dbReference type="SAM" id="SignalP"/>
    </source>
</evidence>
<feature type="chain" id="PRO_5032606685" description="ABC-type nitrate/sulfonate/bicarbonate transport systems periplasmic components-like protein" evidence="1">
    <location>
        <begin position="26"/>
        <end position="345"/>
    </location>
</feature>
<protein>
    <recommendedName>
        <fullName evidence="3">ABC-type nitrate/sulfonate/bicarbonate transport systems periplasmic components-like protein</fullName>
    </recommendedName>
</protein>
<feature type="signal peptide" evidence="1">
    <location>
        <begin position="1"/>
        <end position="25"/>
    </location>
</feature>
<comment type="caution">
    <text evidence="2">The sequence shown here is derived from an EMBL/GenBank/DDBJ whole genome shotgun (WGS) entry which is preliminary data.</text>
</comment>
<keyword evidence="1" id="KW-0732">Signal</keyword>
<dbReference type="Proteomes" id="UP000886335">
    <property type="component" value="Unassembled WGS sequence"/>
</dbReference>
<dbReference type="SUPFAM" id="SSF53850">
    <property type="entry name" value="Periplasmic binding protein-like II"/>
    <property type="match status" value="1"/>
</dbReference>
<accession>A0A831WV71</accession>